<dbReference type="InterPro" id="IPR023865">
    <property type="entry name" value="Aliphatic_acid_kinase_CS"/>
</dbReference>
<dbReference type="GO" id="GO:0008776">
    <property type="term" value="F:acetate kinase activity"/>
    <property type="evidence" value="ECO:0007669"/>
    <property type="project" value="UniProtKB-EC"/>
</dbReference>
<feature type="site" description="Transition state stabilizer" evidence="9">
    <location>
        <position position="176"/>
    </location>
</feature>
<feature type="binding site" evidence="9">
    <location>
        <begin position="204"/>
        <end position="208"/>
    </location>
    <ligand>
        <name>ATP</name>
        <dbReference type="ChEBI" id="CHEBI:30616"/>
    </ligand>
</feature>
<comment type="cofactor">
    <cofactor evidence="9">
        <name>Mg(2+)</name>
        <dbReference type="ChEBI" id="CHEBI:18420"/>
    </cofactor>
    <cofactor evidence="9">
        <name>Mn(2+)</name>
        <dbReference type="ChEBI" id="CHEBI:29035"/>
    </cofactor>
    <text evidence="9">Mg(2+). Can also accept Mn(2+).</text>
</comment>
<dbReference type="PIRSF" id="PIRSF000722">
    <property type="entry name" value="Acetate_prop_kin"/>
    <property type="match status" value="1"/>
</dbReference>
<feature type="binding site" evidence="9">
    <location>
        <position position="16"/>
    </location>
    <ligand>
        <name>ATP</name>
        <dbReference type="ChEBI" id="CHEBI:30616"/>
    </ligand>
</feature>
<dbReference type="EMBL" id="JBEFLD010000003">
    <property type="protein sequence ID" value="MEQ6290395.1"/>
    <property type="molecule type" value="Genomic_DNA"/>
</dbReference>
<keyword evidence="2 9" id="KW-0963">Cytoplasm</keyword>
<comment type="subunit">
    <text evidence="9">Homodimer.</text>
</comment>
<comment type="pathway">
    <text evidence="9">Metabolic intermediate biosynthesis; acetyl-CoA biosynthesis; acetyl-CoA from acetate: step 1/2.</text>
</comment>
<sequence>MITHTLVINCGSSSLKFALINPAGQLTTLTGLAEKLGLPDACISFKQDGRKVMLSLAQGNHSGAMRAILSYLNERELTSSVTAIGHRVVHGGETFKHSTLIDAGVIAAIEDCARLAPLHNPAHLLGIRTALECFPGLPQVAVFDTAFHQTMPQHAYLYAVPMALYREHGVRRYGFHGTSHRFVTAEAANMLGKPLADTAFVSAHLGNGASVAAVLGGNSVDTSMGLTPLEGLVMGTRSGDIDPGIFGYLATALDTDVQGVTDLLNKQSGLLGLSELSSDCRELEDAAAAGHTGAIIALEVFAYRLAKQIAAMTVALGRLDAVLFTGGIGENSPLLRGKVIKLLGFLGLTLDAAANAAACRGESGRITHADGTAALVVNTNEELMIALDTAALTGQQGA</sequence>
<protein>
    <recommendedName>
        <fullName evidence="9">Acetate kinase</fullName>
        <ecNumber evidence="9">2.7.2.1</ecNumber>
    </recommendedName>
    <alternativeName>
        <fullName evidence="9">Acetokinase</fullName>
    </alternativeName>
</protein>
<evidence type="ECO:0000313" key="12">
    <source>
        <dbReference type="Proteomes" id="UP001433638"/>
    </source>
</evidence>
<evidence type="ECO:0000256" key="10">
    <source>
        <dbReference type="RuleBase" id="RU003835"/>
    </source>
</evidence>
<feature type="binding site" evidence="9">
    <location>
        <position position="9"/>
    </location>
    <ligand>
        <name>Mg(2+)</name>
        <dbReference type="ChEBI" id="CHEBI:18420"/>
    </ligand>
</feature>
<comment type="function">
    <text evidence="9">Catalyzes the formation of acetyl phosphate from acetate and ATP. Can also catalyze the reverse reaction.</text>
</comment>
<keyword evidence="12" id="KW-1185">Reference proteome</keyword>
<dbReference type="PRINTS" id="PR00471">
    <property type="entry name" value="ACETATEKNASE"/>
</dbReference>
<dbReference type="HAMAP" id="MF_00020">
    <property type="entry name" value="Acetate_kinase"/>
    <property type="match status" value="1"/>
</dbReference>
<feature type="binding site" evidence="9">
    <location>
        <begin position="327"/>
        <end position="331"/>
    </location>
    <ligand>
        <name>ATP</name>
        <dbReference type="ChEBI" id="CHEBI:30616"/>
    </ligand>
</feature>
<feature type="binding site" evidence="9">
    <location>
        <position position="87"/>
    </location>
    <ligand>
        <name>substrate</name>
    </ligand>
</feature>
<organism evidence="11 12">
    <name type="scientific">Vogesella oryzagri</name>
    <dbReference type="NCBI Taxonomy" id="3160864"/>
    <lineage>
        <taxon>Bacteria</taxon>
        <taxon>Pseudomonadati</taxon>
        <taxon>Pseudomonadota</taxon>
        <taxon>Betaproteobacteria</taxon>
        <taxon>Neisseriales</taxon>
        <taxon>Chromobacteriaceae</taxon>
        <taxon>Vogesella</taxon>
    </lineage>
</organism>
<dbReference type="PANTHER" id="PTHR21060">
    <property type="entry name" value="ACETATE KINASE"/>
    <property type="match status" value="1"/>
</dbReference>
<keyword evidence="6 9" id="KW-0418">Kinase</keyword>
<reference evidence="11" key="1">
    <citation type="submission" date="2024-06" db="EMBL/GenBank/DDBJ databases">
        <title>Genome sequence of Vogesella sp. MAHUQ-64.</title>
        <authorList>
            <person name="Huq M.A."/>
        </authorList>
    </citation>
    <scope>NUCLEOTIDE SEQUENCE</scope>
    <source>
        <strain evidence="11">MAHUQ-64</strain>
    </source>
</reference>
<keyword evidence="7 9" id="KW-0067">ATP-binding</keyword>
<keyword evidence="4 9" id="KW-0479">Metal-binding</keyword>
<evidence type="ECO:0000256" key="8">
    <source>
        <dbReference type="ARBA" id="ARBA00022842"/>
    </source>
</evidence>
<evidence type="ECO:0000256" key="9">
    <source>
        <dbReference type="HAMAP-Rule" id="MF_00020"/>
    </source>
</evidence>
<evidence type="ECO:0000313" key="11">
    <source>
        <dbReference type="EMBL" id="MEQ6290395.1"/>
    </source>
</evidence>
<dbReference type="EC" id="2.7.2.1" evidence="9"/>
<dbReference type="InterPro" id="IPR043129">
    <property type="entry name" value="ATPase_NBD"/>
</dbReference>
<dbReference type="Gene3D" id="3.30.420.40">
    <property type="match status" value="2"/>
</dbReference>
<evidence type="ECO:0000256" key="2">
    <source>
        <dbReference type="ARBA" id="ARBA00022490"/>
    </source>
</evidence>
<dbReference type="PROSITE" id="PS01075">
    <property type="entry name" value="ACETATE_KINASE_1"/>
    <property type="match status" value="1"/>
</dbReference>
<evidence type="ECO:0000256" key="6">
    <source>
        <dbReference type="ARBA" id="ARBA00022777"/>
    </source>
</evidence>
<evidence type="ECO:0000256" key="1">
    <source>
        <dbReference type="ARBA" id="ARBA00008748"/>
    </source>
</evidence>
<proteinExistence type="inferred from homology"/>
<evidence type="ECO:0000256" key="4">
    <source>
        <dbReference type="ARBA" id="ARBA00022723"/>
    </source>
</evidence>
<dbReference type="RefSeq" id="WP_349585852.1">
    <property type="nucleotide sequence ID" value="NZ_JBEFLD010000003.1"/>
</dbReference>
<dbReference type="CDD" id="cd24010">
    <property type="entry name" value="ASKHA_NBD_AcK_PK"/>
    <property type="match status" value="1"/>
</dbReference>
<feature type="binding site" evidence="9">
    <location>
        <begin position="279"/>
        <end position="281"/>
    </location>
    <ligand>
        <name>ATP</name>
        <dbReference type="ChEBI" id="CHEBI:30616"/>
    </ligand>
</feature>
<dbReference type="PROSITE" id="PS01076">
    <property type="entry name" value="ACETATE_KINASE_2"/>
    <property type="match status" value="1"/>
</dbReference>
<comment type="subcellular location">
    <subcellularLocation>
        <location evidence="9">Cytoplasm</location>
    </subcellularLocation>
</comment>
<comment type="similarity">
    <text evidence="1 9 10">Belongs to the acetokinase family.</text>
</comment>
<gene>
    <name evidence="9" type="primary">ackA</name>
    <name evidence="11" type="ORF">ABNW52_07185</name>
</gene>
<dbReference type="Proteomes" id="UP001433638">
    <property type="component" value="Unassembled WGS sequence"/>
</dbReference>
<dbReference type="Pfam" id="PF00871">
    <property type="entry name" value="Acetate_kinase"/>
    <property type="match status" value="1"/>
</dbReference>
<dbReference type="PANTHER" id="PTHR21060:SF21">
    <property type="entry name" value="ACETATE KINASE"/>
    <property type="match status" value="1"/>
</dbReference>
<comment type="catalytic activity">
    <reaction evidence="9">
        <text>acetate + ATP = acetyl phosphate + ADP</text>
        <dbReference type="Rhea" id="RHEA:11352"/>
        <dbReference type="ChEBI" id="CHEBI:22191"/>
        <dbReference type="ChEBI" id="CHEBI:30089"/>
        <dbReference type="ChEBI" id="CHEBI:30616"/>
        <dbReference type="ChEBI" id="CHEBI:456216"/>
        <dbReference type="EC" id="2.7.2.1"/>
    </reaction>
</comment>
<dbReference type="NCBIfam" id="TIGR00016">
    <property type="entry name" value="ackA"/>
    <property type="match status" value="1"/>
</dbReference>
<dbReference type="InterPro" id="IPR000890">
    <property type="entry name" value="Aliphatic_acid_kin_short-chain"/>
</dbReference>
<evidence type="ECO:0000256" key="7">
    <source>
        <dbReference type="ARBA" id="ARBA00022840"/>
    </source>
</evidence>
<keyword evidence="3 9" id="KW-0808">Transferase</keyword>
<comment type="caution">
    <text evidence="11">The sequence shown here is derived from an EMBL/GenBank/DDBJ whole genome shotgun (WGS) entry which is preliminary data.</text>
</comment>
<dbReference type="InterPro" id="IPR004372">
    <property type="entry name" value="Ac/propionate_kinase"/>
</dbReference>
<evidence type="ECO:0000256" key="5">
    <source>
        <dbReference type="ARBA" id="ARBA00022741"/>
    </source>
</evidence>
<name>A0ABV1M4W6_9NEIS</name>
<dbReference type="SUPFAM" id="SSF53067">
    <property type="entry name" value="Actin-like ATPase domain"/>
    <property type="match status" value="2"/>
</dbReference>
<feature type="site" description="Transition state stabilizer" evidence="9">
    <location>
        <position position="237"/>
    </location>
</feature>
<evidence type="ECO:0000256" key="3">
    <source>
        <dbReference type="ARBA" id="ARBA00022679"/>
    </source>
</evidence>
<keyword evidence="8 9" id="KW-0460">Magnesium</keyword>
<feature type="active site" description="Proton donor/acceptor" evidence="9">
    <location>
        <position position="144"/>
    </location>
</feature>
<accession>A0ABV1M4W6</accession>
<feature type="binding site" evidence="9">
    <location>
        <position position="381"/>
    </location>
    <ligand>
        <name>Mg(2+)</name>
        <dbReference type="ChEBI" id="CHEBI:18420"/>
    </ligand>
</feature>
<keyword evidence="5 9" id="KW-0547">Nucleotide-binding</keyword>